<dbReference type="Gene3D" id="3.30.9.10">
    <property type="entry name" value="D-Amino Acid Oxidase, subunit A, domain 2"/>
    <property type="match status" value="1"/>
</dbReference>
<keyword evidence="2" id="KW-0479">Metal-binding</keyword>
<dbReference type="PANTHER" id="PTHR13847:SF274">
    <property type="entry name" value="RIESKE 2FE-2S IRON-SULFUR PROTEIN YHFW-RELATED"/>
    <property type="match status" value="1"/>
</dbReference>
<feature type="domain" description="Rieske" evidence="5">
    <location>
        <begin position="422"/>
        <end position="505"/>
    </location>
</feature>
<dbReference type="Proteomes" id="UP001165586">
    <property type="component" value="Unassembled WGS sequence"/>
</dbReference>
<evidence type="ECO:0000256" key="4">
    <source>
        <dbReference type="ARBA" id="ARBA00023014"/>
    </source>
</evidence>
<dbReference type="InterPro" id="IPR036922">
    <property type="entry name" value="Rieske_2Fe-2S_sf"/>
</dbReference>
<accession>A0ABT2GW06</accession>
<comment type="caution">
    <text evidence="6">The sequence shown here is derived from an EMBL/GenBank/DDBJ whole genome shotgun (WGS) entry which is preliminary data.</text>
</comment>
<dbReference type="SUPFAM" id="SSF50022">
    <property type="entry name" value="ISP domain"/>
    <property type="match status" value="1"/>
</dbReference>
<dbReference type="InterPro" id="IPR017941">
    <property type="entry name" value="Rieske_2Fe-2S"/>
</dbReference>
<dbReference type="Pfam" id="PF00355">
    <property type="entry name" value="Rieske"/>
    <property type="match status" value="1"/>
</dbReference>
<keyword evidence="7" id="KW-1185">Reference proteome</keyword>
<organism evidence="6 7">
    <name type="scientific">Herbiconiux daphne</name>
    <dbReference type="NCBI Taxonomy" id="2970914"/>
    <lineage>
        <taxon>Bacteria</taxon>
        <taxon>Bacillati</taxon>
        <taxon>Actinomycetota</taxon>
        <taxon>Actinomycetes</taxon>
        <taxon>Micrococcales</taxon>
        <taxon>Microbacteriaceae</taxon>
        <taxon>Herbiconiux</taxon>
    </lineage>
</organism>
<dbReference type="PROSITE" id="PS51296">
    <property type="entry name" value="RIESKE"/>
    <property type="match status" value="1"/>
</dbReference>
<gene>
    <name evidence="6" type="ORF">N1032_00100</name>
</gene>
<name>A0ABT2GW06_9MICO</name>
<evidence type="ECO:0000259" key="5">
    <source>
        <dbReference type="PROSITE" id="PS51296"/>
    </source>
</evidence>
<dbReference type="EMBL" id="JANLCJ010000001">
    <property type="protein sequence ID" value="MCS5732142.1"/>
    <property type="molecule type" value="Genomic_DNA"/>
</dbReference>
<keyword evidence="1" id="KW-0001">2Fe-2S</keyword>
<reference evidence="6" key="1">
    <citation type="submission" date="2022-08" db="EMBL/GenBank/DDBJ databases">
        <authorList>
            <person name="Deng Y."/>
            <person name="Han X.-F."/>
            <person name="Zhang Y.-Q."/>
        </authorList>
    </citation>
    <scope>NUCLEOTIDE SEQUENCE</scope>
    <source>
        <strain evidence="6">CPCC 203386</strain>
    </source>
</reference>
<protein>
    <submittedName>
        <fullName evidence="6">FAD-dependent oxidoreductase</fullName>
    </submittedName>
</protein>
<proteinExistence type="predicted"/>
<dbReference type="SUPFAM" id="SSF51905">
    <property type="entry name" value="FAD/NAD(P)-binding domain"/>
    <property type="match status" value="1"/>
</dbReference>
<evidence type="ECO:0000256" key="3">
    <source>
        <dbReference type="ARBA" id="ARBA00023004"/>
    </source>
</evidence>
<keyword evidence="4" id="KW-0411">Iron-sulfur</keyword>
<dbReference type="InterPro" id="IPR006076">
    <property type="entry name" value="FAD-dep_OxRdtase"/>
</dbReference>
<evidence type="ECO:0000313" key="6">
    <source>
        <dbReference type="EMBL" id="MCS5732142.1"/>
    </source>
</evidence>
<keyword evidence="3" id="KW-0408">Iron</keyword>
<dbReference type="RefSeq" id="WP_259536615.1">
    <property type="nucleotide sequence ID" value="NZ_JANLCJ010000001.1"/>
</dbReference>
<dbReference type="Gene3D" id="3.50.50.60">
    <property type="entry name" value="FAD/NAD(P)-binding domain"/>
    <property type="match status" value="1"/>
</dbReference>
<dbReference type="PANTHER" id="PTHR13847">
    <property type="entry name" value="SARCOSINE DEHYDROGENASE-RELATED"/>
    <property type="match status" value="1"/>
</dbReference>
<dbReference type="InterPro" id="IPR036188">
    <property type="entry name" value="FAD/NAD-bd_sf"/>
</dbReference>
<evidence type="ECO:0000313" key="7">
    <source>
        <dbReference type="Proteomes" id="UP001165586"/>
    </source>
</evidence>
<evidence type="ECO:0000256" key="1">
    <source>
        <dbReference type="ARBA" id="ARBA00022714"/>
    </source>
</evidence>
<dbReference type="Gene3D" id="2.102.10.10">
    <property type="entry name" value="Rieske [2Fe-2S] iron-sulphur domain"/>
    <property type="match status" value="1"/>
</dbReference>
<dbReference type="Pfam" id="PF01266">
    <property type="entry name" value="DAO"/>
    <property type="match status" value="1"/>
</dbReference>
<sequence>MQSLWLDGRRPLPTHPFLAEEEYDDVIVGAGITGLSTALMLAEAGRRVAVIEAFDIGALATGNTTGKISLLQGSRLSTIRRHHSRRVLQAYVDSNRDGQEWLLDFCERAGVPVQRRTAYSYAQHADGADAVEAEYRAAREVGLPVGLVDDVDVPFPFAFGVALGEQAQFDAMDAVVALARELMESGGIIHTGVRVTGVKASSPARVITPLGEVRALNVVLATATPILDRGLYFAKTHGQRSYALAFEVPDAGPGDLPDGMFLSIGDSVRSRSVRTAPRDGRDLLVVGGNGHGVGRAGSFSEQDRVDDLRAWSERHYPGARLTNSWSAQDYESFNLIPFVGALPRGRGRVYLATGFAKWGMTNGVAAGIRLSSEILGDAWSERRHWHRVLATRMTKPADLGRGGIGGAEVGAEAAKGWLGAERRSVPVARPAEGEGVVANANGRPVGISTVGGTTCAVSAVCPHLGGVLAWNDAERSWDCPLHASRFTAEGTRIEGPAVDDLRRLPRTPSAARR</sequence>
<evidence type="ECO:0000256" key="2">
    <source>
        <dbReference type="ARBA" id="ARBA00022723"/>
    </source>
</evidence>